<evidence type="ECO:0000313" key="9">
    <source>
        <dbReference type="Proteomes" id="UP000005938"/>
    </source>
</evidence>
<accession>I0WHL8</accession>
<dbReference type="RefSeq" id="WP_008237255.1">
    <property type="nucleotide sequence ID" value="NZ_AJJU01000003.1"/>
</dbReference>
<dbReference type="SUPFAM" id="SSF48452">
    <property type="entry name" value="TPR-like"/>
    <property type="match status" value="1"/>
</dbReference>
<dbReference type="OrthoDB" id="9794888at2"/>
<protein>
    <submittedName>
        <fullName evidence="8">SusD/RagB family protein</fullName>
    </submittedName>
</protein>
<feature type="domain" description="RagB/SusD" evidence="7">
    <location>
        <begin position="330"/>
        <end position="412"/>
    </location>
</feature>
<evidence type="ECO:0000259" key="7">
    <source>
        <dbReference type="Pfam" id="PF07980"/>
    </source>
</evidence>
<comment type="caution">
    <text evidence="8">The sequence shown here is derived from an EMBL/GenBank/DDBJ whole genome shotgun (WGS) entry which is preliminary data.</text>
</comment>
<dbReference type="CDD" id="cd08977">
    <property type="entry name" value="SusD"/>
    <property type="match status" value="1"/>
</dbReference>
<feature type="chain" id="PRO_5003636160" evidence="6">
    <location>
        <begin position="22"/>
        <end position="438"/>
    </location>
</feature>
<gene>
    <name evidence="8" type="ORF">W5A_03039</name>
</gene>
<dbReference type="eggNOG" id="ENOG502Z8J7">
    <property type="taxonomic scope" value="Bacteria"/>
</dbReference>
<dbReference type="InterPro" id="IPR012944">
    <property type="entry name" value="SusD_RagB_dom"/>
</dbReference>
<evidence type="ECO:0000256" key="5">
    <source>
        <dbReference type="ARBA" id="ARBA00023237"/>
    </source>
</evidence>
<keyword evidence="5" id="KW-0998">Cell outer membrane</keyword>
<evidence type="ECO:0000256" key="6">
    <source>
        <dbReference type="SAM" id="SignalP"/>
    </source>
</evidence>
<keyword evidence="3 6" id="KW-0732">Signal</keyword>
<reference evidence="8 9" key="1">
    <citation type="journal article" date="2012" name="J. Bacteriol.">
        <title>Genome Sequence of the Halotolerant Bacterium Imtechella halotolerans K1T.</title>
        <authorList>
            <person name="Kumar S."/>
            <person name="Vikram S."/>
            <person name="Subramanian S."/>
            <person name="Raghava G.P."/>
            <person name="Pinnaka A.K."/>
        </authorList>
    </citation>
    <scope>NUCLEOTIDE SEQUENCE [LARGE SCALE GENOMIC DNA]</scope>
    <source>
        <strain evidence="8 9">K1</strain>
    </source>
</reference>
<sequence>MKNIFKKIVLVFFVTSLIASCEVKEFSDLNSPDLNDLLKDPSLGDIQDLLGGMQASMRTSIATYFDNTGVIGREYYRFSSSDPRFTADLLGRESAVLDNNTFYLTNPWAARYIVVKSANVVLEAVDKTSADISDQEKNAIRGFAKTIKAYELLLNLNLTYQNGIRVDVDDSSNLGPFLSYTDALDAIRDILEEAASNLSAAGNTFPFDLSEGFLGFATPLSFREVNQALLARIAAYQGDLVGINTFLNDSFFDLDGSLDNGAYYVFSAEGNDIFNPMFFALNSTTANARIVQPSFVTDAESGDSRLSKAVLRNTPLTLDGLTGTYDFYVYTSNTSPIPIIRNEELILLYAEAQHISNPLLAVQAIDVVRDAAGLSDYSGGLTPADLLDEILQQRRYSLYGEGHRWIDMRRFNRLSELPIDRVGDDVWVQFPIPLNENQ</sequence>
<dbReference type="AlphaFoldDB" id="I0WHL8"/>
<evidence type="ECO:0000313" key="8">
    <source>
        <dbReference type="EMBL" id="EID75884.1"/>
    </source>
</evidence>
<dbReference type="PATRIC" id="fig|946077.3.peg.615"/>
<keyword evidence="9" id="KW-1185">Reference proteome</keyword>
<dbReference type="Pfam" id="PF07980">
    <property type="entry name" value="SusD_RagB"/>
    <property type="match status" value="1"/>
</dbReference>
<comment type="similarity">
    <text evidence="2">Belongs to the SusD family.</text>
</comment>
<dbReference type="InterPro" id="IPR011990">
    <property type="entry name" value="TPR-like_helical_dom_sf"/>
</dbReference>
<dbReference type="EMBL" id="AJJU01000003">
    <property type="protein sequence ID" value="EID75884.1"/>
    <property type="molecule type" value="Genomic_DNA"/>
</dbReference>
<dbReference type="STRING" id="946077.W5A_03039"/>
<evidence type="ECO:0000256" key="4">
    <source>
        <dbReference type="ARBA" id="ARBA00023136"/>
    </source>
</evidence>
<dbReference type="Gene3D" id="1.25.40.390">
    <property type="match status" value="1"/>
</dbReference>
<name>I0WHL8_9FLAO</name>
<comment type="subcellular location">
    <subcellularLocation>
        <location evidence="1">Cell outer membrane</location>
    </subcellularLocation>
</comment>
<keyword evidence="4" id="KW-0472">Membrane</keyword>
<evidence type="ECO:0000256" key="2">
    <source>
        <dbReference type="ARBA" id="ARBA00006275"/>
    </source>
</evidence>
<evidence type="ECO:0000256" key="3">
    <source>
        <dbReference type="ARBA" id="ARBA00022729"/>
    </source>
</evidence>
<feature type="signal peptide" evidence="6">
    <location>
        <begin position="1"/>
        <end position="21"/>
    </location>
</feature>
<dbReference type="PROSITE" id="PS51257">
    <property type="entry name" value="PROKAR_LIPOPROTEIN"/>
    <property type="match status" value="1"/>
</dbReference>
<dbReference type="GO" id="GO:0009279">
    <property type="term" value="C:cell outer membrane"/>
    <property type="evidence" value="ECO:0007669"/>
    <property type="project" value="UniProtKB-SubCell"/>
</dbReference>
<dbReference type="Proteomes" id="UP000005938">
    <property type="component" value="Unassembled WGS sequence"/>
</dbReference>
<evidence type="ECO:0000256" key="1">
    <source>
        <dbReference type="ARBA" id="ARBA00004442"/>
    </source>
</evidence>
<organism evidence="8 9">
    <name type="scientific">Imtechella halotolerans K1</name>
    <dbReference type="NCBI Taxonomy" id="946077"/>
    <lineage>
        <taxon>Bacteria</taxon>
        <taxon>Pseudomonadati</taxon>
        <taxon>Bacteroidota</taxon>
        <taxon>Flavobacteriia</taxon>
        <taxon>Flavobacteriales</taxon>
        <taxon>Flavobacteriaceae</taxon>
        <taxon>Imtechella</taxon>
    </lineage>
</organism>
<proteinExistence type="inferred from homology"/>